<feature type="signal peptide" evidence="1">
    <location>
        <begin position="1"/>
        <end position="22"/>
    </location>
</feature>
<name>A0A240ECM2_9GAMM</name>
<keyword evidence="1" id="KW-0732">Signal</keyword>
<dbReference type="RefSeq" id="WP_171294050.1">
    <property type="nucleotide sequence ID" value="NZ_BAABHT010000016.1"/>
</dbReference>
<evidence type="ECO:0000256" key="1">
    <source>
        <dbReference type="SAM" id="SignalP"/>
    </source>
</evidence>
<dbReference type="InterPro" id="IPR053167">
    <property type="entry name" value="Spore_coat_component"/>
</dbReference>
<dbReference type="PANTHER" id="PTHR37089:SF1">
    <property type="entry name" value="MEMBRANE PROTEIN"/>
    <property type="match status" value="1"/>
</dbReference>
<keyword evidence="3" id="KW-0946">Virion</keyword>
<reference evidence="4" key="1">
    <citation type="submission" date="2016-09" db="EMBL/GenBank/DDBJ databases">
        <authorList>
            <person name="Varghese N."/>
            <person name="Submissions S."/>
        </authorList>
    </citation>
    <scope>NUCLEOTIDE SEQUENCE [LARGE SCALE GENOMIC DNA]</scope>
    <source>
        <strain evidence="4">ANC 4466</strain>
    </source>
</reference>
<dbReference type="SMART" id="SM00972">
    <property type="entry name" value="SCPU"/>
    <property type="match status" value="1"/>
</dbReference>
<sequence length="155" mass="16120">MKNLITATLLATTGLFAGQSFAADKTASTNFQVKIQVLSTCEINATDIDFGSVNSNTAVADKTGNLNVTCTNLTPYSVGLKGSGKMTHQTDGTATIDYQLFKASGDTAQWDNDNNQYSASGTGAVQTIPVLAKVSGSTNVRAGNYADTVTATVTY</sequence>
<dbReference type="AlphaFoldDB" id="A0A240ECM2"/>
<gene>
    <name evidence="3" type="ORF">SAMN05421731_10790</name>
</gene>
<accession>A0A240ECM2</accession>
<keyword evidence="3" id="KW-0167">Capsid protein</keyword>
<keyword evidence="4" id="KW-1185">Reference proteome</keyword>
<organism evidence="3 4">
    <name type="scientific">Acinetobacter puyangensis</name>
    <dbReference type="NCBI Taxonomy" id="1096779"/>
    <lineage>
        <taxon>Bacteria</taxon>
        <taxon>Pseudomonadati</taxon>
        <taxon>Pseudomonadota</taxon>
        <taxon>Gammaproteobacteria</taxon>
        <taxon>Moraxellales</taxon>
        <taxon>Moraxellaceae</taxon>
        <taxon>Acinetobacter</taxon>
    </lineage>
</organism>
<evidence type="ECO:0000259" key="2">
    <source>
        <dbReference type="Pfam" id="PF05229"/>
    </source>
</evidence>
<feature type="chain" id="PRO_5012783095" evidence="1">
    <location>
        <begin position="23"/>
        <end position="155"/>
    </location>
</feature>
<proteinExistence type="predicted"/>
<evidence type="ECO:0000313" key="3">
    <source>
        <dbReference type="EMBL" id="SNX46003.1"/>
    </source>
</evidence>
<dbReference type="Pfam" id="PF05229">
    <property type="entry name" value="SCPU"/>
    <property type="match status" value="1"/>
</dbReference>
<protein>
    <submittedName>
        <fullName evidence="3">Spore coat protein U (SCPU) domain-containing protein</fullName>
    </submittedName>
</protein>
<dbReference type="InterPro" id="IPR007893">
    <property type="entry name" value="Spore_coat_U/FanG"/>
</dbReference>
<dbReference type="PANTHER" id="PTHR37089">
    <property type="entry name" value="PROTEIN U-RELATED"/>
    <property type="match status" value="1"/>
</dbReference>
<feature type="domain" description="Spore coat protein U/FanG" evidence="2">
    <location>
        <begin position="29"/>
        <end position="152"/>
    </location>
</feature>
<evidence type="ECO:0000313" key="4">
    <source>
        <dbReference type="Proteomes" id="UP000219042"/>
    </source>
</evidence>
<dbReference type="EMBL" id="OANT01000007">
    <property type="protein sequence ID" value="SNX46003.1"/>
    <property type="molecule type" value="Genomic_DNA"/>
</dbReference>
<dbReference type="Proteomes" id="UP000219042">
    <property type="component" value="Unassembled WGS sequence"/>
</dbReference>